<dbReference type="InterPro" id="IPR036812">
    <property type="entry name" value="NAD(P)_OxRdtase_dom_sf"/>
</dbReference>
<protein>
    <recommendedName>
        <fullName evidence="3">PAS domain-containing protein</fullName>
    </recommendedName>
</protein>
<accession>A0ABD4XTB4</accession>
<dbReference type="SUPFAM" id="SSF51430">
    <property type="entry name" value="NAD(P)-linked oxidoreductase"/>
    <property type="match status" value="1"/>
</dbReference>
<reference evidence="1 2" key="1">
    <citation type="submission" date="2019-11" db="EMBL/GenBank/DDBJ databases">
        <authorList>
            <person name="Cho J.-C."/>
        </authorList>
    </citation>
    <scope>NUCLEOTIDE SEQUENCE [LARGE SCALE GENOMIC DNA]</scope>
    <source>
        <strain evidence="1 2">JH702</strain>
    </source>
</reference>
<dbReference type="AlphaFoldDB" id="A0ABD4XTB4"/>
<evidence type="ECO:0000313" key="2">
    <source>
        <dbReference type="Proteomes" id="UP001321249"/>
    </source>
</evidence>
<evidence type="ECO:0000313" key="1">
    <source>
        <dbReference type="EMBL" id="MDG0867799.1"/>
    </source>
</evidence>
<evidence type="ECO:0008006" key="3">
    <source>
        <dbReference type="Google" id="ProtNLM"/>
    </source>
</evidence>
<dbReference type="RefSeq" id="WP_342835984.1">
    <property type="nucleotide sequence ID" value="NZ_WMBE01000003.1"/>
</dbReference>
<dbReference type="EMBL" id="WMBE01000003">
    <property type="protein sequence ID" value="MDG0867799.1"/>
    <property type="molecule type" value="Genomic_DNA"/>
</dbReference>
<proteinExistence type="predicted"/>
<comment type="caution">
    <text evidence="1">The sequence shown here is derived from an EMBL/GenBank/DDBJ whole genome shotgun (WGS) entry which is preliminary data.</text>
</comment>
<name>A0ABD4XTB4_9CHLR</name>
<organism evidence="1 2">
    <name type="scientific">Candidatus Lucifugimonas marina</name>
    <dbReference type="NCBI Taxonomy" id="3038979"/>
    <lineage>
        <taxon>Bacteria</taxon>
        <taxon>Bacillati</taxon>
        <taxon>Chloroflexota</taxon>
        <taxon>Dehalococcoidia</taxon>
        <taxon>SAR202 cluster</taxon>
        <taxon>Candidatus Lucifugimonadales</taxon>
        <taxon>Candidatus Lucifugimonadaceae</taxon>
        <taxon>Candidatus Lucifugimonas</taxon>
    </lineage>
</organism>
<sequence>MSIHSRVQSIPTVPLGKIDFPRLTMGIHPYDGVSYQDEKRDAENLKLFGEVNPVADVIGHAVQNFGFSVAQVDHMNPELNRLHLQAIWETERRLQTDINLLAYILIPITLNGEIVSYSERAHSTLFGYDLDAVGEDAYMAQIKQDKILEYTVGGTLDNLVTPKTVEPYSQADAENFEIDYATLEQYLGFFAGCKIFVADPGAEIDLLAAVGRFDLIQEYLEFLRGRFDTVISSVHHGGITIPLIEEQGIDFDGYIVPINQPGMYMFPTQDRVVDAVRNTNKPVIAIKPMAGGRYLGEKAFEYVLNDVGVESVMFGMGTIEQVTETATAARNVLGLSS</sequence>
<dbReference type="Proteomes" id="UP001321249">
    <property type="component" value="Unassembled WGS sequence"/>
</dbReference>
<gene>
    <name evidence="1" type="ORF">GKO46_12040</name>
</gene>